<dbReference type="SMART" id="SM00220">
    <property type="entry name" value="S_TKc"/>
    <property type="match status" value="1"/>
</dbReference>
<dbReference type="InterPro" id="IPR008271">
    <property type="entry name" value="Ser/Thr_kinase_AS"/>
</dbReference>
<dbReference type="PROSITE" id="PS50011">
    <property type="entry name" value="PROTEIN_KINASE_DOM"/>
    <property type="match status" value="1"/>
</dbReference>
<protein>
    <recommendedName>
        <fullName evidence="1">non-specific serine/threonine protein kinase</fullName>
        <ecNumber evidence="1">2.7.11.1</ecNumber>
    </recommendedName>
</protein>
<feature type="region of interest" description="Disordered" evidence="5">
    <location>
        <begin position="382"/>
        <end position="488"/>
    </location>
</feature>
<keyword evidence="3 4" id="KW-0067">ATP-binding</keyword>
<feature type="compositionally biased region" description="Basic and acidic residues" evidence="5">
    <location>
        <begin position="388"/>
        <end position="422"/>
    </location>
</feature>
<dbReference type="EC" id="2.7.11.1" evidence="1"/>
<feature type="binding site" evidence="4">
    <location>
        <position position="80"/>
    </location>
    <ligand>
        <name>ATP</name>
        <dbReference type="ChEBI" id="CHEBI:30616"/>
    </ligand>
</feature>
<comment type="caution">
    <text evidence="7">The sequence shown here is derived from an EMBL/GenBank/DDBJ whole genome shotgun (WGS) entry which is preliminary data.</text>
</comment>
<evidence type="ECO:0000256" key="1">
    <source>
        <dbReference type="ARBA" id="ARBA00012513"/>
    </source>
</evidence>
<dbReference type="OrthoDB" id="5979581at2759"/>
<dbReference type="Pfam" id="PF00069">
    <property type="entry name" value="Pkinase"/>
    <property type="match status" value="1"/>
</dbReference>
<dbReference type="Gene3D" id="1.10.510.10">
    <property type="entry name" value="Transferase(Phosphotransferase) domain 1"/>
    <property type="match status" value="1"/>
</dbReference>
<keyword evidence="2 4" id="KW-0547">Nucleotide-binding</keyword>
<proteinExistence type="predicted"/>
<evidence type="ECO:0000313" key="7">
    <source>
        <dbReference type="EMBL" id="KAG2184736.1"/>
    </source>
</evidence>
<evidence type="ECO:0000256" key="4">
    <source>
        <dbReference type="PROSITE-ProRule" id="PRU10141"/>
    </source>
</evidence>
<keyword evidence="8" id="KW-1185">Reference proteome</keyword>
<dbReference type="PROSITE" id="PS00108">
    <property type="entry name" value="PROTEIN_KINASE_ST"/>
    <property type="match status" value="1"/>
</dbReference>
<evidence type="ECO:0000313" key="8">
    <source>
        <dbReference type="Proteomes" id="UP000654370"/>
    </source>
</evidence>
<feature type="compositionally biased region" description="Basic and acidic residues" evidence="5">
    <location>
        <begin position="641"/>
        <end position="659"/>
    </location>
</feature>
<dbReference type="InterPro" id="IPR017441">
    <property type="entry name" value="Protein_kinase_ATP_BS"/>
</dbReference>
<name>A0A8H7Q2Q0_MORIS</name>
<evidence type="ECO:0000259" key="6">
    <source>
        <dbReference type="PROSITE" id="PS50011"/>
    </source>
</evidence>
<evidence type="ECO:0000256" key="3">
    <source>
        <dbReference type="ARBA" id="ARBA00022840"/>
    </source>
</evidence>
<feature type="compositionally biased region" description="Basic and acidic residues" evidence="5">
    <location>
        <begin position="433"/>
        <end position="447"/>
    </location>
</feature>
<feature type="domain" description="Protein kinase" evidence="6">
    <location>
        <begin position="51"/>
        <end position="347"/>
    </location>
</feature>
<feature type="compositionally biased region" description="Basic and acidic residues" evidence="5">
    <location>
        <begin position="611"/>
        <end position="622"/>
    </location>
</feature>
<sequence>MTTVDSNFKQSLESPTYAKSSYHAPHYTSSVESARTALSAGSNEVLVGEQWLVLGRIGEGSFGEVFEARDIDTNRAYAVKREPKGMRHPQLKHESIMYDALVGGPGIPACHWYGEHEDFNCIVIDLLGPSLKMLRQAVSDISLDIALNVACQLINTMEHIHKRGIIYRDVKPDNFLFPANFHLPDPDCYETQTDNGFMVYETAHPSCKALFEEQDQSALKLHAIDFGLASWWRNPSTNKPYPEGKRRIRNKTGTARYASLNVHRGREHARRDDMESVGYLLIDLALGSLPWTGIQARNSRLGWDKMREAKSIIMLQDLCAGLPMAFLRYIEYTRALKFEDEPDYAYLRSLFEGATDAGPYSEIVLSFDKSYQRDPEVQVLSTVSDQSTFRKEEQQDNKYYQDRASTEKDHDKAVPHASRENDGIFTMDDIPNEAEKPHHMNREKSEKQGNGQKNGRQRSRELSNTSLSGHKRYFKQSREKRPNVGWNTHRRLQQPWEPKIDWETIPSAEKTSASWGEDRPNGMWSKASTENRPDWAAKDPINESWALKNNGWGDSNLWDGGQQINVNDNKISNGQNLQNATSVQSWFPGANFSEPEVLEMTSDMAFVTLNQKKDGSTSDKAKAGKRGRHPTSKPGQHRRRSNDDKRSGYPEKGGNDNQKHGKSQTSPRRNGVWVSGGSATTMKNNGDNIIPDINQQHEWQRIGSTKSDRKPFKPKSYKQTGGYGRNTQQKGSNTIHPAK</sequence>
<gene>
    <name evidence="7" type="ORF">INT43_000649</name>
</gene>
<feature type="compositionally biased region" description="Polar residues" evidence="5">
    <location>
        <begin position="725"/>
        <end position="739"/>
    </location>
</feature>
<dbReference type="Proteomes" id="UP000654370">
    <property type="component" value="Unassembled WGS sequence"/>
</dbReference>
<feature type="region of interest" description="Disordered" evidence="5">
    <location>
        <begin position="609"/>
        <end position="739"/>
    </location>
</feature>
<evidence type="ECO:0000256" key="2">
    <source>
        <dbReference type="ARBA" id="ARBA00022741"/>
    </source>
</evidence>
<feature type="compositionally biased region" description="Basic residues" evidence="5">
    <location>
        <begin position="623"/>
        <end position="640"/>
    </location>
</feature>
<dbReference type="PANTHER" id="PTHR11909">
    <property type="entry name" value="CASEIN KINASE-RELATED"/>
    <property type="match status" value="1"/>
</dbReference>
<dbReference type="SUPFAM" id="SSF56112">
    <property type="entry name" value="Protein kinase-like (PK-like)"/>
    <property type="match status" value="1"/>
</dbReference>
<accession>A0A8H7Q2Q0</accession>
<organism evidence="7 8">
    <name type="scientific">Mortierella isabellina</name>
    <name type="common">Filamentous fungus</name>
    <name type="synonym">Umbelopsis isabellina</name>
    <dbReference type="NCBI Taxonomy" id="91625"/>
    <lineage>
        <taxon>Eukaryota</taxon>
        <taxon>Fungi</taxon>
        <taxon>Fungi incertae sedis</taxon>
        <taxon>Mucoromycota</taxon>
        <taxon>Mucoromycotina</taxon>
        <taxon>Umbelopsidomycetes</taxon>
        <taxon>Umbelopsidales</taxon>
        <taxon>Umbelopsidaceae</taxon>
        <taxon>Umbelopsis</taxon>
    </lineage>
</organism>
<evidence type="ECO:0000256" key="5">
    <source>
        <dbReference type="SAM" id="MobiDB-lite"/>
    </source>
</evidence>
<dbReference type="EMBL" id="JAEPQZ010000002">
    <property type="protein sequence ID" value="KAG2184736.1"/>
    <property type="molecule type" value="Genomic_DNA"/>
</dbReference>
<dbReference type="InterPro" id="IPR011009">
    <property type="entry name" value="Kinase-like_dom_sf"/>
</dbReference>
<reference evidence="7" key="1">
    <citation type="submission" date="2020-12" db="EMBL/GenBank/DDBJ databases">
        <title>Metabolic potential, ecology and presence of endohyphal bacteria is reflected in genomic diversity of Mucoromycotina.</title>
        <authorList>
            <person name="Muszewska A."/>
            <person name="Okrasinska A."/>
            <person name="Steczkiewicz K."/>
            <person name="Drgas O."/>
            <person name="Orlowska M."/>
            <person name="Perlinska-Lenart U."/>
            <person name="Aleksandrzak-Piekarczyk T."/>
            <person name="Szatraj K."/>
            <person name="Zielenkiewicz U."/>
            <person name="Pilsyk S."/>
            <person name="Malc E."/>
            <person name="Mieczkowski P."/>
            <person name="Kruszewska J.S."/>
            <person name="Biernat P."/>
            <person name="Pawlowska J."/>
        </authorList>
    </citation>
    <scope>NUCLEOTIDE SEQUENCE</scope>
    <source>
        <strain evidence="7">WA0000067209</strain>
    </source>
</reference>
<dbReference type="GO" id="GO:0004674">
    <property type="term" value="F:protein serine/threonine kinase activity"/>
    <property type="evidence" value="ECO:0007669"/>
    <property type="project" value="UniProtKB-EC"/>
</dbReference>
<dbReference type="InterPro" id="IPR050235">
    <property type="entry name" value="CK1_Ser-Thr_kinase"/>
</dbReference>
<dbReference type="PROSITE" id="PS00107">
    <property type="entry name" value="PROTEIN_KINASE_ATP"/>
    <property type="match status" value="1"/>
</dbReference>
<dbReference type="AlphaFoldDB" id="A0A8H7Q2Q0"/>
<dbReference type="GO" id="GO:0005524">
    <property type="term" value="F:ATP binding"/>
    <property type="evidence" value="ECO:0007669"/>
    <property type="project" value="UniProtKB-UniRule"/>
</dbReference>
<feature type="region of interest" description="Disordered" evidence="5">
    <location>
        <begin position="510"/>
        <end position="536"/>
    </location>
</feature>
<dbReference type="InterPro" id="IPR000719">
    <property type="entry name" value="Prot_kinase_dom"/>
</dbReference>
<dbReference type="CDD" id="cd14016">
    <property type="entry name" value="STKc_CK1"/>
    <property type="match status" value="1"/>
</dbReference>
<feature type="compositionally biased region" description="Polar residues" evidence="5">
    <location>
        <begin position="677"/>
        <end position="705"/>
    </location>
</feature>